<dbReference type="EMBL" id="CP044222">
    <property type="protein sequence ID" value="QEW06593.1"/>
    <property type="molecule type" value="Genomic_DNA"/>
</dbReference>
<protein>
    <submittedName>
        <fullName evidence="5">Sulfurtransferase complex subunit TusD</fullName>
    </submittedName>
</protein>
<accession>A0A5J6LDQ6</accession>
<dbReference type="Pfam" id="PF02635">
    <property type="entry name" value="DsrE"/>
    <property type="match status" value="1"/>
</dbReference>
<evidence type="ECO:0000256" key="2">
    <source>
        <dbReference type="ARBA" id="ARBA00007067"/>
    </source>
</evidence>
<dbReference type="PANTHER" id="PTHR34874:SF3">
    <property type="entry name" value="SULFURTRANSFERASE TUSD"/>
    <property type="match status" value="1"/>
</dbReference>
<dbReference type="SUPFAM" id="SSF75169">
    <property type="entry name" value="DsrEFH-like"/>
    <property type="match status" value="1"/>
</dbReference>
<dbReference type="Gene3D" id="3.40.1260.10">
    <property type="entry name" value="DsrEFH-like"/>
    <property type="match status" value="1"/>
</dbReference>
<dbReference type="KEGG" id="nik:F5I99_08760"/>
<reference evidence="5 6" key="1">
    <citation type="submission" date="2019-09" db="EMBL/GenBank/DDBJ databases">
        <title>Nitrincola iocasae sp. nov., a bacterium isolated from the sediment collected at a cold seep field in South China Sea.</title>
        <authorList>
            <person name="Zhang H."/>
            <person name="Wang H."/>
            <person name="Li C."/>
        </authorList>
    </citation>
    <scope>NUCLEOTIDE SEQUENCE [LARGE SCALE GENOMIC DNA]</scope>
    <source>
        <strain evidence="5 6">KXZD1103</strain>
    </source>
</reference>
<name>A0A5J6LDQ6_9GAMM</name>
<comment type="subcellular location">
    <subcellularLocation>
        <location evidence="1">Cytoplasm</location>
    </subcellularLocation>
</comment>
<dbReference type="GO" id="GO:0002143">
    <property type="term" value="P:tRNA wobble position uridine thiolation"/>
    <property type="evidence" value="ECO:0007669"/>
    <property type="project" value="TreeGrafter"/>
</dbReference>
<comment type="similarity">
    <text evidence="2">Belongs to the DsrE/TusD family.</text>
</comment>
<dbReference type="FunFam" id="3.40.1260.10:FF:000001">
    <property type="entry name" value="Sulfurtransferase TusD"/>
    <property type="match status" value="1"/>
</dbReference>
<keyword evidence="4 5" id="KW-0808">Transferase</keyword>
<dbReference type="GO" id="GO:1990228">
    <property type="term" value="C:sulfurtransferase complex"/>
    <property type="evidence" value="ECO:0007669"/>
    <property type="project" value="TreeGrafter"/>
</dbReference>
<keyword evidence="6" id="KW-1185">Reference proteome</keyword>
<dbReference type="NCBIfam" id="NF001237">
    <property type="entry name" value="PRK00207.1"/>
    <property type="match status" value="1"/>
</dbReference>
<dbReference type="InterPro" id="IPR003787">
    <property type="entry name" value="Sulphur_relay_DsrE/F-like"/>
</dbReference>
<evidence type="ECO:0000256" key="4">
    <source>
        <dbReference type="ARBA" id="ARBA00022679"/>
    </source>
</evidence>
<dbReference type="PANTHER" id="PTHR34874">
    <property type="entry name" value="PROTEIN YCHN"/>
    <property type="match status" value="1"/>
</dbReference>
<dbReference type="NCBIfam" id="TIGR03012">
    <property type="entry name" value="sulf_tusD_dsrE"/>
    <property type="match status" value="1"/>
</dbReference>
<proteinExistence type="inferred from homology"/>
<sequence>MIFTLIVHASPVQHQAPETALRFAKALLDAGHTLHRVFFYRDGVMNANGLSSSPPDEPCIPTAWQALAEQHQLDLVACIAAAIRRGLLDDNEAKRYDKPHGNLAEGFELSGLGQLTEAAILSDRVITFGGRG</sequence>
<dbReference type="RefSeq" id="WP_151055117.1">
    <property type="nucleotide sequence ID" value="NZ_CP044222.1"/>
</dbReference>
<organism evidence="5 6">
    <name type="scientific">Nitrincola iocasae</name>
    <dbReference type="NCBI Taxonomy" id="2614693"/>
    <lineage>
        <taxon>Bacteria</taxon>
        <taxon>Pseudomonadati</taxon>
        <taxon>Pseudomonadota</taxon>
        <taxon>Gammaproteobacteria</taxon>
        <taxon>Oceanospirillales</taxon>
        <taxon>Oceanospirillaceae</taxon>
        <taxon>Nitrincola</taxon>
    </lineage>
</organism>
<dbReference type="AlphaFoldDB" id="A0A5J6LDQ6"/>
<dbReference type="InterPro" id="IPR017463">
    <property type="entry name" value="Sulphur_relay_TusD/DsrE"/>
</dbReference>
<evidence type="ECO:0000313" key="6">
    <source>
        <dbReference type="Proteomes" id="UP000325606"/>
    </source>
</evidence>
<gene>
    <name evidence="5" type="primary">tusD</name>
    <name evidence="5" type="ORF">F5I99_08760</name>
</gene>
<evidence type="ECO:0000256" key="3">
    <source>
        <dbReference type="ARBA" id="ARBA00022490"/>
    </source>
</evidence>
<dbReference type="GO" id="GO:0016783">
    <property type="term" value="F:sulfurtransferase activity"/>
    <property type="evidence" value="ECO:0007669"/>
    <property type="project" value="InterPro"/>
</dbReference>
<dbReference type="InterPro" id="IPR027396">
    <property type="entry name" value="DsrEFH-like"/>
</dbReference>
<evidence type="ECO:0000313" key="5">
    <source>
        <dbReference type="EMBL" id="QEW06593.1"/>
    </source>
</evidence>
<evidence type="ECO:0000256" key="1">
    <source>
        <dbReference type="ARBA" id="ARBA00004496"/>
    </source>
</evidence>
<dbReference type="Proteomes" id="UP000325606">
    <property type="component" value="Chromosome"/>
</dbReference>
<dbReference type="GO" id="GO:0097163">
    <property type="term" value="F:sulfur carrier activity"/>
    <property type="evidence" value="ECO:0007669"/>
    <property type="project" value="TreeGrafter"/>
</dbReference>
<keyword evidence="3" id="KW-0963">Cytoplasm</keyword>